<dbReference type="SUPFAM" id="SSF51735">
    <property type="entry name" value="NAD(P)-binding Rossmann-fold domains"/>
    <property type="match status" value="1"/>
</dbReference>
<accession>A0A397CEZ3</accession>
<evidence type="ECO:0000256" key="1">
    <source>
        <dbReference type="ARBA" id="ARBA00010928"/>
    </source>
</evidence>
<feature type="domain" description="GFO/IDH/MocA-like oxidoreductase" evidence="4">
    <location>
        <begin position="163"/>
        <end position="282"/>
    </location>
</feature>
<dbReference type="Pfam" id="PF22725">
    <property type="entry name" value="GFO_IDH_MocA_C3"/>
    <property type="match status" value="1"/>
</dbReference>
<dbReference type="GO" id="GO:0016491">
    <property type="term" value="F:oxidoreductase activity"/>
    <property type="evidence" value="ECO:0007669"/>
    <property type="project" value="UniProtKB-KW"/>
</dbReference>
<dbReference type="Pfam" id="PF01408">
    <property type="entry name" value="GFO_IDH_MocA"/>
    <property type="match status" value="1"/>
</dbReference>
<evidence type="ECO:0000313" key="9">
    <source>
        <dbReference type="Proteomes" id="UP000265716"/>
    </source>
</evidence>
<dbReference type="EMBL" id="QUTC01008970">
    <property type="protein sequence ID" value="RHY42297.1"/>
    <property type="molecule type" value="Genomic_DNA"/>
</dbReference>
<keyword evidence="2" id="KW-0560">Oxidoreductase</keyword>
<evidence type="ECO:0000259" key="4">
    <source>
        <dbReference type="Pfam" id="PF22725"/>
    </source>
</evidence>
<evidence type="ECO:0000313" key="11">
    <source>
        <dbReference type="Proteomes" id="UP000266643"/>
    </source>
</evidence>
<sequence>MGSECVRMLTGQKIKSLSLDLASDKTHRTRKIRVKDINMSAVVVIAVVGAGRMGQIRLAGLQSSPKMRVAYVIDENLQQAQTLAAQFNATGVKTLAEALHDPQVTAVWISTPTFTHLELIREAAQAGKAIAVEKPVAGTLADLDAAYQVPLFCSFQRRFDPHYAALRDAITSNSIGAIQSIQTVFRDHPCPPVEFLKAGGDPFHDLAVHDIDFVCDVLNEYPSQVLAFGTSLNAALRDANVMDKASVWLQFPSGVVCTMDLARHASYGYDQRIEVFGELGMLDVQNLHKTALRQSSAAGVTEAPYLHSFPQRFRDAYELEIDHFASIVLSNQVPSVTWRAARNATIIAEACRQSASLRQQVCGEDS</sequence>
<organism evidence="6 9">
    <name type="scientific">Aphanomyces astaci</name>
    <name type="common">Crayfish plague agent</name>
    <dbReference type="NCBI Taxonomy" id="112090"/>
    <lineage>
        <taxon>Eukaryota</taxon>
        <taxon>Sar</taxon>
        <taxon>Stramenopiles</taxon>
        <taxon>Oomycota</taxon>
        <taxon>Saprolegniomycetes</taxon>
        <taxon>Saprolegniales</taxon>
        <taxon>Verrucalvaceae</taxon>
        <taxon>Aphanomyces</taxon>
    </lineage>
</organism>
<evidence type="ECO:0000313" key="10">
    <source>
        <dbReference type="Proteomes" id="UP000266239"/>
    </source>
</evidence>
<dbReference type="Proteomes" id="UP000265716">
    <property type="component" value="Unassembled WGS sequence"/>
</dbReference>
<dbReference type="GO" id="GO:0000166">
    <property type="term" value="F:nucleotide binding"/>
    <property type="evidence" value="ECO:0007669"/>
    <property type="project" value="InterPro"/>
</dbReference>
<name>A0A397CEZ3_APHAT</name>
<dbReference type="Proteomes" id="UP000266239">
    <property type="component" value="Unassembled WGS sequence"/>
</dbReference>
<proteinExistence type="inferred from homology"/>
<dbReference type="InterPro" id="IPR036291">
    <property type="entry name" value="NAD(P)-bd_dom_sf"/>
</dbReference>
<dbReference type="InterPro" id="IPR000683">
    <property type="entry name" value="Gfo/Idh/MocA-like_OxRdtase_N"/>
</dbReference>
<dbReference type="AlphaFoldDB" id="A0A397CEZ3"/>
<comment type="similarity">
    <text evidence="1">Belongs to the Gfo/Idh/MocA family.</text>
</comment>
<dbReference type="EMBL" id="QUTD01002974">
    <property type="protein sequence ID" value="RHY74581.1"/>
    <property type="molecule type" value="Genomic_DNA"/>
</dbReference>
<dbReference type="VEuPathDB" id="FungiDB:H257_01586"/>
<evidence type="ECO:0000259" key="3">
    <source>
        <dbReference type="Pfam" id="PF01408"/>
    </source>
</evidence>
<protein>
    <recommendedName>
        <fullName evidence="13">Gfo/Idh/MocA-like oxidoreductase N-terminal domain-containing protein</fullName>
    </recommendedName>
</protein>
<dbReference type="SUPFAM" id="SSF55347">
    <property type="entry name" value="Glyceraldehyde-3-phosphate dehydrogenase-like, C-terminal domain"/>
    <property type="match status" value="1"/>
</dbReference>
<evidence type="ECO:0000313" key="6">
    <source>
        <dbReference type="EMBL" id="RHY42297.1"/>
    </source>
</evidence>
<dbReference type="PANTHER" id="PTHR42840:SF3">
    <property type="entry name" value="BINDING ROSSMANN FOLD OXIDOREDUCTASE, PUTATIVE (AFU_ORTHOLOGUE AFUA_2G10240)-RELATED"/>
    <property type="match status" value="1"/>
</dbReference>
<dbReference type="InterPro" id="IPR055170">
    <property type="entry name" value="GFO_IDH_MocA-like_dom"/>
</dbReference>
<dbReference type="GO" id="GO:0006740">
    <property type="term" value="P:NADPH regeneration"/>
    <property type="evidence" value="ECO:0007669"/>
    <property type="project" value="TreeGrafter"/>
</dbReference>
<dbReference type="PANTHER" id="PTHR42840">
    <property type="entry name" value="NAD(P)-BINDING ROSSMANN-FOLD SUPERFAMILY PROTEIN-RELATED"/>
    <property type="match status" value="1"/>
</dbReference>
<dbReference type="GO" id="GO:0005737">
    <property type="term" value="C:cytoplasm"/>
    <property type="evidence" value="ECO:0007669"/>
    <property type="project" value="TreeGrafter"/>
</dbReference>
<evidence type="ECO:0000313" key="8">
    <source>
        <dbReference type="EMBL" id="RHY74581.1"/>
    </source>
</evidence>
<evidence type="ECO:0000313" key="7">
    <source>
        <dbReference type="EMBL" id="RHY70680.1"/>
    </source>
</evidence>
<evidence type="ECO:0000256" key="2">
    <source>
        <dbReference type="ARBA" id="ARBA00023002"/>
    </source>
</evidence>
<evidence type="ECO:0000313" key="5">
    <source>
        <dbReference type="EMBL" id="RHY22337.1"/>
    </source>
</evidence>
<feature type="domain" description="Gfo/Idh/MocA-like oxidoreductase N-terminal" evidence="3">
    <location>
        <begin position="45"/>
        <end position="147"/>
    </location>
</feature>
<dbReference type="EMBL" id="QUTA01003747">
    <property type="protein sequence ID" value="RHY22337.1"/>
    <property type="molecule type" value="Genomic_DNA"/>
</dbReference>
<dbReference type="Gene3D" id="3.30.360.10">
    <property type="entry name" value="Dihydrodipicolinate Reductase, domain 2"/>
    <property type="match status" value="1"/>
</dbReference>
<dbReference type="Proteomes" id="UP000283543">
    <property type="component" value="Unassembled WGS sequence"/>
</dbReference>
<dbReference type="Proteomes" id="UP000266643">
    <property type="component" value="Unassembled WGS sequence"/>
</dbReference>
<dbReference type="EMBL" id="QUTB01002914">
    <property type="protein sequence ID" value="RHY70680.1"/>
    <property type="molecule type" value="Genomic_DNA"/>
</dbReference>
<comment type="caution">
    <text evidence="6">The sequence shown here is derived from an EMBL/GenBank/DDBJ whole genome shotgun (WGS) entry which is preliminary data.</text>
</comment>
<evidence type="ECO:0000313" key="12">
    <source>
        <dbReference type="Proteomes" id="UP000283543"/>
    </source>
</evidence>
<dbReference type="Gene3D" id="3.40.50.720">
    <property type="entry name" value="NAD(P)-binding Rossmann-like Domain"/>
    <property type="match status" value="1"/>
</dbReference>
<evidence type="ECO:0008006" key="13">
    <source>
        <dbReference type="Google" id="ProtNLM"/>
    </source>
</evidence>
<gene>
    <name evidence="5" type="ORF">DYB25_000358</name>
    <name evidence="8" type="ORF">DYB30_000005</name>
    <name evidence="7" type="ORF">DYB34_000336</name>
    <name evidence="6" type="ORF">DYB38_000116</name>
</gene>
<reference evidence="9 10" key="1">
    <citation type="submission" date="2018-08" db="EMBL/GenBank/DDBJ databases">
        <title>Aphanomyces genome sequencing and annotation.</title>
        <authorList>
            <person name="Minardi D."/>
            <person name="Oidtmann B."/>
            <person name="Van Der Giezen M."/>
            <person name="Studholme D.J."/>
        </authorList>
    </citation>
    <scope>NUCLEOTIDE SEQUENCE [LARGE SCALE GENOMIC DNA]</scope>
    <source>
        <strain evidence="8 11">D2</strain>
        <strain evidence="6 9">SA</strain>
        <strain evidence="7 12">Si</strain>
        <strain evidence="5 10">Yx</strain>
    </source>
</reference>